<evidence type="ECO:0000313" key="4">
    <source>
        <dbReference type="Proteomes" id="UP001320972"/>
    </source>
</evidence>
<dbReference type="RefSeq" id="WP_338005751.1">
    <property type="nucleotide sequence ID" value="NZ_JAOPKA010000019.1"/>
</dbReference>
<dbReference type="EMBL" id="JAOPKA010000019">
    <property type="protein sequence ID" value="MCU4743941.1"/>
    <property type="molecule type" value="Genomic_DNA"/>
</dbReference>
<dbReference type="EMBL" id="JAOPKB010000011">
    <property type="protein sequence ID" value="MCU4974443.1"/>
    <property type="molecule type" value="Genomic_DNA"/>
</dbReference>
<dbReference type="Pfam" id="PF24035">
    <property type="entry name" value="DUF7344"/>
    <property type="match status" value="1"/>
</dbReference>
<accession>A0AAP2Z2K4</accession>
<evidence type="ECO:0000313" key="5">
    <source>
        <dbReference type="Proteomes" id="UP001321018"/>
    </source>
</evidence>
<feature type="domain" description="DUF7344" evidence="1">
    <location>
        <begin position="16"/>
        <end position="91"/>
    </location>
</feature>
<evidence type="ECO:0000313" key="2">
    <source>
        <dbReference type="EMBL" id="MCU4743941.1"/>
    </source>
</evidence>
<dbReference type="Proteomes" id="UP001320972">
    <property type="component" value="Unassembled WGS sequence"/>
</dbReference>
<keyword evidence="4" id="KW-1185">Reference proteome</keyword>
<protein>
    <recommendedName>
        <fullName evidence="1">DUF7344 domain-containing protein</fullName>
    </recommendedName>
</protein>
<dbReference type="InterPro" id="IPR055768">
    <property type="entry name" value="DUF7344"/>
</dbReference>
<evidence type="ECO:0000313" key="3">
    <source>
        <dbReference type="EMBL" id="MCU4974443.1"/>
    </source>
</evidence>
<gene>
    <name evidence="3" type="ORF">OB955_17100</name>
    <name evidence="2" type="ORF">OB960_21385</name>
</gene>
<proteinExistence type="predicted"/>
<comment type="caution">
    <text evidence="2">The sequence shown here is derived from an EMBL/GenBank/DDBJ whole genome shotgun (WGS) entry which is preliminary data.</text>
</comment>
<reference evidence="2 4" key="1">
    <citation type="submission" date="2022-09" db="EMBL/GenBank/DDBJ databases">
        <title>Enrichment on poylsaccharides allowed isolation of novel metabolic and taxonomic groups of Haloarchaea.</title>
        <authorList>
            <person name="Sorokin D.Y."/>
            <person name="Elcheninov A.G."/>
            <person name="Khizhniak T.V."/>
            <person name="Kolganova T.V."/>
            <person name="Kublanov I.V."/>
        </authorList>
    </citation>
    <scope>NUCLEOTIDE SEQUENCE</scope>
    <source>
        <strain evidence="3 4">AArc-m2/3/4</strain>
        <strain evidence="2">AArc-xg1-1</strain>
    </source>
</reference>
<name>A0AAP2Z2K4_9EURY</name>
<organism evidence="2 5">
    <name type="scientific">Natronoglomus mannanivorans</name>
    <dbReference type="NCBI Taxonomy" id="2979990"/>
    <lineage>
        <taxon>Archaea</taxon>
        <taxon>Methanobacteriati</taxon>
        <taxon>Methanobacteriota</taxon>
        <taxon>Stenosarchaea group</taxon>
        <taxon>Halobacteria</taxon>
        <taxon>Halobacteriales</taxon>
        <taxon>Natrialbaceae</taxon>
        <taxon>Natronoglomus</taxon>
    </lineage>
</organism>
<dbReference type="AlphaFoldDB" id="A0AAP2Z2K4"/>
<dbReference type="Proteomes" id="UP001321018">
    <property type="component" value="Unassembled WGS sequence"/>
</dbReference>
<evidence type="ECO:0000259" key="1">
    <source>
        <dbReference type="Pfam" id="PF24035"/>
    </source>
</evidence>
<sequence>METTEQRTLDLDTVQSLLGQSQRRYLLYHLMENDCGNVEELSLQIAAWEHDESVETVDEDAREQVVISLVHNHLPRLADYDVVEYDLRSGDIVLTDRFDELEPFVDQYKQAENTEVPDVRPLSQRS</sequence>